<dbReference type="Gene3D" id="1.20.1510.10">
    <property type="entry name" value="Cation efflux protein transmembrane domain"/>
    <property type="match status" value="1"/>
</dbReference>
<dbReference type="InterPro" id="IPR002524">
    <property type="entry name" value="Cation_efflux"/>
</dbReference>
<dbReference type="InterPro" id="IPR058533">
    <property type="entry name" value="Cation_efflux_TM"/>
</dbReference>
<evidence type="ECO:0000259" key="9">
    <source>
        <dbReference type="Pfam" id="PF16916"/>
    </source>
</evidence>
<dbReference type="GeneID" id="98916127"/>
<feature type="domain" description="Cation efflux protein cytoplasmic" evidence="9">
    <location>
        <begin position="209"/>
        <end position="285"/>
    </location>
</feature>
<dbReference type="Gene3D" id="3.30.70.1350">
    <property type="entry name" value="Cation efflux protein, cytoplasmic domain"/>
    <property type="match status" value="1"/>
</dbReference>
<protein>
    <submittedName>
        <fullName evidence="10">Cation diffusion facilitator family transporter</fullName>
    </submittedName>
</protein>
<dbReference type="InterPro" id="IPR050291">
    <property type="entry name" value="CDF_Transporter"/>
</dbReference>
<organism evidence="10 11">
    <name type="scientific">Longibaculum muris</name>
    <dbReference type="NCBI Taxonomy" id="1796628"/>
    <lineage>
        <taxon>Bacteria</taxon>
        <taxon>Bacillati</taxon>
        <taxon>Bacillota</taxon>
        <taxon>Erysipelotrichia</taxon>
        <taxon>Erysipelotrichales</taxon>
        <taxon>Coprobacillaceae</taxon>
        <taxon>Longibaculum</taxon>
    </lineage>
</organism>
<comment type="caution">
    <text evidence="10">The sequence shown here is derived from an EMBL/GenBank/DDBJ whole genome shotgun (WGS) entry which is preliminary data.</text>
</comment>
<comment type="similarity">
    <text evidence="2">Belongs to the cation diffusion facilitator (CDF) transporter (TC 2.A.4) family.</text>
</comment>
<feature type="domain" description="Cation efflux protein transmembrane" evidence="8">
    <location>
        <begin position="12"/>
        <end position="201"/>
    </location>
</feature>
<evidence type="ECO:0000256" key="6">
    <source>
        <dbReference type="ARBA" id="ARBA00023136"/>
    </source>
</evidence>
<dbReference type="PANTHER" id="PTHR43840:SF15">
    <property type="entry name" value="MITOCHONDRIAL METAL TRANSPORTER 1-RELATED"/>
    <property type="match status" value="1"/>
</dbReference>
<dbReference type="FunFam" id="1.20.1510.10:FF:000006">
    <property type="entry name" value="Divalent cation efflux transporter"/>
    <property type="match status" value="1"/>
</dbReference>
<accession>A0A4R3YQH3</accession>
<dbReference type="AlphaFoldDB" id="A0A4R3YQH3"/>
<evidence type="ECO:0000259" key="8">
    <source>
        <dbReference type="Pfam" id="PF01545"/>
    </source>
</evidence>
<evidence type="ECO:0000256" key="4">
    <source>
        <dbReference type="ARBA" id="ARBA00022692"/>
    </source>
</evidence>
<keyword evidence="11" id="KW-1185">Reference proteome</keyword>
<dbReference type="GO" id="GO:0008324">
    <property type="term" value="F:monoatomic cation transmembrane transporter activity"/>
    <property type="evidence" value="ECO:0007669"/>
    <property type="project" value="InterPro"/>
</dbReference>
<proteinExistence type="inferred from homology"/>
<dbReference type="InterPro" id="IPR027469">
    <property type="entry name" value="Cation_efflux_TMD_sf"/>
</dbReference>
<dbReference type="RefSeq" id="WP_082787344.1">
    <property type="nucleotide sequence ID" value="NZ_CAUWFI010000009.1"/>
</dbReference>
<dbReference type="InterPro" id="IPR036837">
    <property type="entry name" value="Cation_efflux_CTD_sf"/>
</dbReference>
<sequence length="288" mass="32483">MNYKETVYRVSFLTMIVNFILSVFKFLAGLYGHSHAMISDSIHSLSDVMTTIVVMIGVHFSSMPSDHEHPYGHERMECIAAMILSILLIFTGLQIGYNSFLSIIHPQALTPSFIALIAAFISIFTKEIMYWYTRYYAKRIHSPSLMADAYHHRSDALSSIGSLIGISGAMLGVQWLDPLAGVCISLCVLKPGISIFYDATVKMVDHSCDDIVYNQLIDFILKQKNVISIDSLKTRLFSEKYYVDLEIGVDENFSLKKAHQIAHEVHDALEKAFPDIKHCMIHVNPKAK</sequence>
<gene>
    <name evidence="10" type="ORF">EDD60_11934</name>
</gene>
<dbReference type="SUPFAM" id="SSF161111">
    <property type="entry name" value="Cation efflux protein transmembrane domain-like"/>
    <property type="match status" value="1"/>
</dbReference>
<comment type="subcellular location">
    <subcellularLocation>
        <location evidence="1">Membrane</location>
        <topology evidence="1">Multi-pass membrane protein</topology>
    </subcellularLocation>
</comment>
<dbReference type="Pfam" id="PF01545">
    <property type="entry name" value="Cation_efflux"/>
    <property type="match status" value="1"/>
</dbReference>
<dbReference type="Pfam" id="PF16916">
    <property type="entry name" value="ZT_dimer"/>
    <property type="match status" value="1"/>
</dbReference>
<keyword evidence="6 7" id="KW-0472">Membrane</keyword>
<evidence type="ECO:0000256" key="1">
    <source>
        <dbReference type="ARBA" id="ARBA00004141"/>
    </source>
</evidence>
<keyword evidence="3" id="KW-0813">Transport</keyword>
<evidence type="ECO:0000256" key="2">
    <source>
        <dbReference type="ARBA" id="ARBA00008114"/>
    </source>
</evidence>
<evidence type="ECO:0000256" key="3">
    <source>
        <dbReference type="ARBA" id="ARBA00022448"/>
    </source>
</evidence>
<dbReference type="SUPFAM" id="SSF160240">
    <property type="entry name" value="Cation efflux protein cytoplasmic domain-like"/>
    <property type="match status" value="1"/>
</dbReference>
<evidence type="ECO:0000256" key="5">
    <source>
        <dbReference type="ARBA" id="ARBA00022989"/>
    </source>
</evidence>
<dbReference type="Proteomes" id="UP000295515">
    <property type="component" value="Unassembled WGS sequence"/>
</dbReference>
<evidence type="ECO:0000313" key="10">
    <source>
        <dbReference type="EMBL" id="TCV95047.1"/>
    </source>
</evidence>
<dbReference type="NCBIfam" id="TIGR01297">
    <property type="entry name" value="CDF"/>
    <property type="match status" value="1"/>
</dbReference>
<dbReference type="PANTHER" id="PTHR43840">
    <property type="entry name" value="MITOCHONDRIAL METAL TRANSPORTER 1-RELATED"/>
    <property type="match status" value="1"/>
</dbReference>
<feature type="transmembrane region" description="Helical" evidence="7">
    <location>
        <begin position="7"/>
        <end position="28"/>
    </location>
</feature>
<feature type="transmembrane region" description="Helical" evidence="7">
    <location>
        <begin position="109"/>
        <end position="133"/>
    </location>
</feature>
<feature type="transmembrane region" description="Helical" evidence="7">
    <location>
        <begin position="78"/>
        <end position="97"/>
    </location>
</feature>
<keyword evidence="4 7" id="KW-0812">Transmembrane</keyword>
<feature type="transmembrane region" description="Helical" evidence="7">
    <location>
        <begin position="48"/>
        <end position="66"/>
    </location>
</feature>
<dbReference type="GO" id="GO:0016020">
    <property type="term" value="C:membrane"/>
    <property type="evidence" value="ECO:0007669"/>
    <property type="project" value="UniProtKB-SubCell"/>
</dbReference>
<keyword evidence="5 7" id="KW-1133">Transmembrane helix</keyword>
<dbReference type="EMBL" id="SMCQ01000019">
    <property type="protein sequence ID" value="TCV95047.1"/>
    <property type="molecule type" value="Genomic_DNA"/>
</dbReference>
<dbReference type="InterPro" id="IPR027470">
    <property type="entry name" value="Cation_efflux_CTD"/>
</dbReference>
<name>A0A4R3YQH3_9FIRM</name>
<evidence type="ECO:0000313" key="11">
    <source>
        <dbReference type="Proteomes" id="UP000295515"/>
    </source>
</evidence>
<evidence type="ECO:0000256" key="7">
    <source>
        <dbReference type="SAM" id="Phobius"/>
    </source>
</evidence>
<reference evidence="10 11" key="1">
    <citation type="submission" date="2019-03" db="EMBL/GenBank/DDBJ databases">
        <title>Genomic Encyclopedia of Type Strains, Phase IV (KMG-IV): sequencing the most valuable type-strain genomes for metagenomic binning, comparative biology and taxonomic classification.</title>
        <authorList>
            <person name="Goeker M."/>
        </authorList>
    </citation>
    <scope>NUCLEOTIDE SEQUENCE [LARGE SCALE GENOMIC DNA]</scope>
    <source>
        <strain evidence="10 11">DSM 29487</strain>
    </source>
</reference>